<dbReference type="PANTHER" id="PTHR30349">
    <property type="entry name" value="PHAGE INTEGRASE-RELATED"/>
    <property type="match status" value="1"/>
</dbReference>
<comment type="caution">
    <text evidence="8">The sequence shown here is derived from an EMBL/GenBank/DDBJ whole genome shotgun (WGS) entry which is preliminary data.</text>
</comment>
<dbReference type="PROSITE" id="PS51900">
    <property type="entry name" value="CB"/>
    <property type="match status" value="1"/>
</dbReference>
<dbReference type="EMBL" id="LQWY01000031">
    <property type="protein sequence ID" value="OAH60771.1"/>
    <property type="molecule type" value="Genomic_DNA"/>
</dbReference>
<sequence length="303" mass="35644">MLLEDVYKEFLFDLEIKNYSIRTMKGYRNNTRAFLNYLKNEFDLNEVEEVATSHIKSYLMHMKKKGLKESYINGIQKSIRALFRFCLEEGYIAEKRNPVIGVKLMKEPKVIIKTFTDNEVKKMIDAYNSNTYLEMRNKLIIMCFVDLGIRNLELCSLTHLDVMDTTIKIKGKGNKERHLYISPVLKKYMIKYERIKDMYFKDKLMTDCNYFLSRNGKLLTNTAIEIVVKTAGKRANVREIIRCSPHTIRHYYAQKQLRLGLDVYSLSRLLGHESTIITNRYLQSLQDENIIEIARSASPLMNL</sequence>
<dbReference type="SUPFAM" id="SSF56349">
    <property type="entry name" value="DNA breaking-rejoining enzymes"/>
    <property type="match status" value="1"/>
</dbReference>
<dbReference type="Pfam" id="PF00589">
    <property type="entry name" value="Phage_integrase"/>
    <property type="match status" value="1"/>
</dbReference>
<reference evidence="8 9" key="1">
    <citation type="submission" date="2016-01" db="EMBL/GenBank/DDBJ databases">
        <title>Investigation of taxonomic status of Bacillus aminovorans.</title>
        <authorList>
            <person name="Verma A."/>
            <person name="Pal Y."/>
            <person name="Krishnamurthi S."/>
        </authorList>
    </citation>
    <scope>NUCLEOTIDE SEQUENCE [LARGE SCALE GENOMIC DNA]</scope>
    <source>
        <strain evidence="8 9">DSM 1314</strain>
    </source>
</reference>
<dbReference type="PROSITE" id="PS51898">
    <property type="entry name" value="TYR_RECOMBINASE"/>
    <property type="match status" value="1"/>
</dbReference>
<dbReference type="InterPro" id="IPR050090">
    <property type="entry name" value="Tyrosine_recombinase_XerCD"/>
</dbReference>
<name>A0A177L7U2_9BACI</name>
<keyword evidence="3 5" id="KW-0238">DNA-binding</keyword>
<evidence type="ECO:0000259" key="6">
    <source>
        <dbReference type="PROSITE" id="PS51898"/>
    </source>
</evidence>
<dbReference type="PANTHER" id="PTHR30349:SF41">
    <property type="entry name" value="INTEGRASE_RECOMBINASE PROTEIN MJ0367-RELATED"/>
    <property type="match status" value="1"/>
</dbReference>
<evidence type="ECO:0000256" key="5">
    <source>
        <dbReference type="PROSITE-ProRule" id="PRU01248"/>
    </source>
</evidence>
<accession>A0A177L7U2</accession>
<proteinExistence type="inferred from homology"/>
<dbReference type="Pfam" id="PF13495">
    <property type="entry name" value="Phage_int_SAM_4"/>
    <property type="match status" value="1"/>
</dbReference>
<protein>
    <submittedName>
        <fullName evidence="8">Recombinase</fullName>
    </submittedName>
</protein>
<comment type="similarity">
    <text evidence="1">Belongs to the 'phage' integrase family.</text>
</comment>
<dbReference type="Gene3D" id="1.10.443.10">
    <property type="entry name" value="Intergrase catalytic core"/>
    <property type="match status" value="1"/>
</dbReference>
<evidence type="ECO:0000256" key="2">
    <source>
        <dbReference type="ARBA" id="ARBA00022908"/>
    </source>
</evidence>
<dbReference type="InterPro" id="IPR011010">
    <property type="entry name" value="DNA_brk_join_enz"/>
</dbReference>
<dbReference type="AlphaFoldDB" id="A0A177L7U2"/>
<evidence type="ECO:0000256" key="1">
    <source>
        <dbReference type="ARBA" id="ARBA00008857"/>
    </source>
</evidence>
<dbReference type="InterPro" id="IPR044068">
    <property type="entry name" value="CB"/>
</dbReference>
<dbReference type="GO" id="GO:0006310">
    <property type="term" value="P:DNA recombination"/>
    <property type="evidence" value="ECO:0007669"/>
    <property type="project" value="UniProtKB-KW"/>
</dbReference>
<evidence type="ECO:0000256" key="4">
    <source>
        <dbReference type="ARBA" id="ARBA00023172"/>
    </source>
</evidence>
<organism evidence="8 9">
    <name type="scientific">Domibacillus aminovorans</name>
    <dbReference type="NCBI Taxonomy" id="29332"/>
    <lineage>
        <taxon>Bacteria</taxon>
        <taxon>Bacillati</taxon>
        <taxon>Bacillota</taxon>
        <taxon>Bacilli</taxon>
        <taxon>Bacillales</taxon>
        <taxon>Bacillaceae</taxon>
        <taxon>Domibacillus</taxon>
    </lineage>
</organism>
<keyword evidence="9" id="KW-1185">Reference proteome</keyword>
<keyword evidence="4" id="KW-0233">DNA recombination</keyword>
<dbReference type="CDD" id="cd00397">
    <property type="entry name" value="DNA_BRE_C"/>
    <property type="match status" value="1"/>
</dbReference>
<dbReference type="Proteomes" id="UP000076935">
    <property type="component" value="Unassembled WGS sequence"/>
</dbReference>
<dbReference type="InterPro" id="IPR010998">
    <property type="entry name" value="Integrase_recombinase_N"/>
</dbReference>
<feature type="domain" description="Tyr recombinase" evidence="6">
    <location>
        <begin position="110"/>
        <end position="295"/>
    </location>
</feature>
<evidence type="ECO:0000313" key="9">
    <source>
        <dbReference type="Proteomes" id="UP000076935"/>
    </source>
</evidence>
<dbReference type="InterPro" id="IPR013762">
    <property type="entry name" value="Integrase-like_cat_sf"/>
</dbReference>
<feature type="domain" description="Core-binding (CB)" evidence="7">
    <location>
        <begin position="1"/>
        <end position="87"/>
    </location>
</feature>
<evidence type="ECO:0000259" key="7">
    <source>
        <dbReference type="PROSITE" id="PS51900"/>
    </source>
</evidence>
<evidence type="ECO:0000256" key="3">
    <source>
        <dbReference type="ARBA" id="ARBA00023125"/>
    </source>
</evidence>
<dbReference type="GO" id="GO:0003677">
    <property type="term" value="F:DNA binding"/>
    <property type="evidence" value="ECO:0007669"/>
    <property type="project" value="UniProtKB-UniRule"/>
</dbReference>
<evidence type="ECO:0000313" key="8">
    <source>
        <dbReference type="EMBL" id="OAH60771.1"/>
    </source>
</evidence>
<dbReference type="GO" id="GO:0015074">
    <property type="term" value="P:DNA integration"/>
    <property type="evidence" value="ECO:0007669"/>
    <property type="project" value="UniProtKB-KW"/>
</dbReference>
<gene>
    <name evidence="8" type="ORF">AWH49_15065</name>
</gene>
<dbReference type="InterPro" id="IPR002104">
    <property type="entry name" value="Integrase_catalytic"/>
</dbReference>
<dbReference type="InterPro" id="IPR004107">
    <property type="entry name" value="Integrase_SAM-like_N"/>
</dbReference>
<keyword evidence="2" id="KW-0229">DNA integration</keyword>
<dbReference type="Gene3D" id="1.10.150.130">
    <property type="match status" value="1"/>
</dbReference>